<organism evidence="1 2">
    <name type="scientific">Georgenia wutianyii</name>
    <dbReference type="NCBI Taxonomy" id="2585135"/>
    <lineage>
        <taxon>Bacteria</taxon>
        <taxon>Bacillati</taxon>
        <taxon>Actinomycetota</taxon>
        <taxon>Actinomycetes</taxon>
        <taxon>Micrococcales</taxon>
        <taxon>Bogoriellaceae</taxon>
        <taxon>Georgenia</taxon>
    </lineage>
</organism>
<evidence type="ECO:0000313" key="2">
    <source>
        <dbReference type="Proteomes" id="UP000313948"/>
    </source>
</evidence>
<sequence length="394" mass="41742">MDTPLRIRISRPEDLLAHLPYRLGFRPRDSVVLLGLRGRGMPVGLVSRVDLPDVAHPVVGPRLLRDIDELMAADGSSDVLVVLYSDLPRSRLAADPVVRGALDHLRALTDWADPPGPWVVGARTYGCWGEREECEPSERDVAELEHSPVAATMVLHGATVAADRAMLAVPRGTDSTRRRAAGRAAREARRTLAAVRARSGGGAADPGAAFGRPGAVPAAGQEEMVAWRTGEWRRWHRLLVLARQEAQLPAPELGRLAVGLEDHAVRDGVLCSVIRPAPPEVPGPGLVARTLDLAMLPGGPPPEPARLEAAGTVLRAVVSCVPSSSAALALGLLAWMAWWSADGARADVLAQQALRARPGTRLAELVVDALDARLAPGWVHSSVGGGTAAEAPIR</sequence>
<dbReference type="Pfam" id="PF13830">
    <property type="entry name" value="DUF4192"/>
    <property type="match status" value="1"/>
</dbReference>
<keyword evidence="2" id="KW-1185">Reference proteome</keyword>
<dbReference type="EMBL" id="CP040899">
    <property type="protein sequence ID" value="QDB79453.1"/>
    <property type="molecule type" value="Genomic_DNA"/>
</dbReference>
<reference evidence="1 2" key="1">
    <citation type="submission" date="2019-05" db="EMBL/GenBank/DDBJ databases">
        <title>Georgenia *** sp. nov., and Georgenia *** sp. nov., isolated from the intestinal contents of plateau pika (Ochotona curzoniae) in the Qinghai-Tibet plateau of China.</title>
        <authorList>
            <person name="Tian Z."/>
        </authorList>
    </citation>
    <scope>NUCLEOTIDE SEQUENCE [LARGE SCALE GENOMIC DNA]</scope>
    <source>
        <strain evidence="1 2">Z294</strain>
    </source>
</reference>
<accession>A0ABX5VNA3</accession>
<dbReference type="InterPro" id="IPR025447">
    <property type="entry name" value="DUF4192"/>
</dbReference>
<proteinExistence type="predicted"/>
<evidence type="ECO:0000313" key="1">
    <source>
        <dbReference type="EMBL" id="QDB79453.1"/>
    </source>
</evidence>
<dbReference type="RefSeq" id="WP_139948513.1">
    <property type="nucleotide sequence ID" value="NZ_CP040899.1"/>
</dbReference>
<name>A0ABX5VNA3_9MICO</name>
<dbReference type="Proteomes" id="UP000313948">
    <property type="component" value="Chromosome"/>
</dbReference>
<gene>
    <name evidence="1" type="ORF">FE251_08770</name>
</gene>
<protein>
    <submittedName>
        <fullName evidence="1">DUF4192 family protein</fullName>
    </submittedName>
</protein>